<evidence type="ECO:0000256" key="1">
    <source>
        <dbReference type="SAM" id="SignalP"/>
    </source>
</evidence>
<keyword evidence="4" id="KW-1185">Reference proteome</keyword>
<proteinExistence type="predicted"/>
<feature type="chain" id="PRO_5032528300" description="Bacterial virulence domain-containing protein" evidence="1">
    <location>
        <begin position="26"/>
        <end position="438"/>
    </location>
</feature>
<dbReference type="InterPro" id="IPR029058">
    <property type="entry name" value="AB_hydrolase_fold"/>
</dbReference>
<sequence>MDARLKSVLKIFCVLSILTVALAGAHFVQPKEAQRHASVIRTLAPQNMEARSTAIILVGQQGWDHEVEQRAQRLSEMHTLVIGVTATGTLRQSDACEQFASELARIAETEQKNQNALARTPVLVGLQDGAALAISAAWAAPDRFKGLVTQAAPNRNGFCDTTHTPSSTKAPVRWLDIALPNTSPAQGLAGVTVVDPTDNPRKAFYQSYLRLAGTDSSFDIDTGAGADLRDLPLTVHENQNVAAQDVYAIFLSGDGGWAKFDEEISDRLADHGIPVVGISSLRYMWREKTPEQIAADFERIDAHFRRKFGRTKVMLLGFSLGANTVPFAARHLSQNMRERLLGVGLIAPETHTGFEIVVGGWLGQRTGAIEVAPAIQSLSAHLPPERILCLHGRKETVSACPVAQVPGMQRVVFDGGHHMGNDHDGVARQLVQLVKQHG</sequence>
<dbReference type="AlphaFoldDB" id="A0A843YM87"/>
<name>A0A843YM87_9RHOB</name>
<accession>A0A843YM87</accession>
<dbReference type="InterPro" id="IPR010333">
    <property type="entry name" value="VirJ"/>
</dbReference>
<dbReference type="Proteomes" id="UP000444174">
    <property type="component" value="Unassembled WGS sequence"/>
</dbReference>
<dbReference type="SUPFAM" id="SSF53474">
    <property type="entry name" value="alpha/beta-Hydrolases"/>
    <property type="match status" value="2"/>
</dbReference>
<comment type="caution">
    <text evidence="3">The sequence shown here is derived from an EMBL/GenBank/DDBJ whole genome shotgun (WGS) entry which is preliminary data.</text>
</comment>
<evidence type="ECO:0000313" key="4">
    <source>
        <dbReference type="Proteomes" id="UP000444174"/>
    </source>
</evidence>
<evidence type="ECO:0000259" key="2">
    <source>
        <dbReference type="Pfam" id="PF06057"/>
    </source>
</evidence>
<dbReference type="EMBL" id="WIBF01000017">
    <property type="protein sequence ID" value="MQQ10534.1"/>
    <property type="molecule type" value="Genomic_DNA"/>
</dbReference>
<protein>
    <recommendedName>
        <fullName evidence="2">Bacterial virulence domain-containing protein</fullName>
    </recommendedName>
</protein>
<evidence type="ECO:0000313" key="3">
    <source>
        <dbReference type="EMBL" id="MQQ10534.1"/>
    </source>
</evidence>
<reference evidence="3 4" key="1">
    <citation type="submission" date="2019-10" db="EMBL/GenBank/DDBJ databases">
        <title>Epibacterium sp. nov., isolated from seawater.</title>
        <authorList>
            <person name="Zhang X."/>
            <person name="Li N."/>
        </authorList>
    </citation>
    <scope>NUCLEOTIDE SEQUENCE [LARGE SCALE GENOMIC DNA]</scope>
    <source>
        <strain evidence="3 4">SM1979</strain>
    </source>
</reference>
<dbReference type="PIRSF" id="PIRSF029063">
    <property type="entry name" value="IV_sec_VirJ"/>
    <property type="match status" value="1"/>
</dbReference>
<dbReference type="Gene3D" id="3.40.50.1820">
    <property type="entry name" value="alpha/beta hydrolase"/>
    <property type="match status" value="1"/>
</dbReference>
<organism evidence="3 4">
    <name type="scientific">Tritonibacter litoralis</name>
    <dbReference type="NCBI Taxonomy" id="2662264"/>
    <lineage>
        <taxon>Bacteria</taxon>
        <taxon>Pseudomonadati</taxon>
        <taxon>Pseudomonadota</taxon>
        <taxon>Alphaproteobacteria</taxon>
        <taxon>Rhodobacterales</taxon>
        <taxon>Paracoccaceae</taxon>
        <taxon>Tritonibacter</taxon>
    </lineage>
</organism>
<feature type="signal peptide" evidence="1">
    <location>
        <begin position="1"/>
        <end position="25"/>
    </location>
</feature>
<gene>
    <name evidence="3" type="ORF">GFB49_18900</name>
</gene>
<dbReference type="Pfam" id="PF06057">
    <property type="entry name" value="VirJ"/>
    <property type="match status" value="1"/>
</dbReference>
<dbReference type="InterPro" id="IPR011225">
    <property type="entry name" value="IV_sec_VirJ"/>
</dbReference>
<feature type="domain" description="Bacterial virulence" evidence="2">
    <location>
        <begin position="245"/>
        <end position="436"/>
    </location>
</feature>
<keyword evidence="1" id="KW-0732">Signal</keyword>